<dbReference type="GO" id="GO:0007165">
    <property type="term" value="P:signal transduction"/>
    <property type="evidence" value="ECO:0007669"/>
    <property type="project" value="InterPro"/>
</dbReference>
<accession>A0A437MBX7</accession>
<protein>
    <submittedName>
        <fullName evidence="2">Chemotaxis protein CheW</fullName>
    </submittedName>
</protein>
<dbReference type="AlphaFoldDB" id="A0A437MBX7"/>
<reference evidence="2 3" key="1">
    <citation type="submission" date="2019-01" db="EMBL/GenBank/DDBJ databases">
        <authorList>
            <person name="Chen W.-M."/>
        </authorList>
    </citation>
    <scope>NUCLEOTIDE SEQUENCE [LARGE SCALE GENOMIC DNA]</scope>
    <source>
        <strain evidence="2 3">CCP-7</strain>
    </source>
</reference>
<dbReference type="PANTHER" id="PTHR22617:SF23">
    <property type="entry name" value="CHEMOTAXIS PROTEIN CHEW"/>
    <property type="match status" value="1"/>
</dbReference>
<proteinExistence type="predicted"/>
<name>A0A437MBX7_9SPHN</name>
<dbReference type="Gene3D" id="2.30.30.40">
    <property type="entry name" value="SH3 Domains"/>
    <property type="match status" value="1"/>
</dbReference>
<evidence type="ECO:0000259" key="1">
    <source>
        <dbReference type="PROSITE" id="PS50851"/>
    </source>
</evidence>
<dbReference type="PROSITE" id="PS50851">
    <property type="entry name" value="CHEW"/>
    <property type="match status" value="1"/>
</dbReference>
<dbReference type="Proteomes" id="UP000282971">
    <property type="component" value="Unassembled WGS sequence"/>
</dbReference>
<dbReference type="GO" id="GO:0006935">
    <property type="term" value="P:chemotaxis"/>
    <property type="evidence" value="ECO:0007669"/>
    <property type="project" value="InterPro"/>
</dbReference>
<dbReference type="Pfam" id="PF01584">
    <property type="entry name" value="CheW"/>
    <property type="match status" value="1"/>
</dbReference>
<evidence type="ECO:0000313" key="2">
    <source>
        <dbReference type="EMBL" id="RVT95144.1"/>
    </source>
</evidence>
<dbReference type="SMART" id="SM00260">
    <property type="entry name" value="CheW"/>
    <property type="match status" value="1"/>
</dbReference>
<comment type="caution">
    <text evidence="2">The sequence shown here is derived from an EMBL/GenBank/DDBJ whole genome shotgun (WGS) entry which is preliminary data.</text>
</comment>
<dbReference type="PANTHER" id="PTHR22617">
    <property type="entry name" value="CHEMOTAXIS SENSOR HISTIDINE KINASE-RELATED"/>
    <property type="match status" value="1"/>
</dbReference>
<dbReference type="GO" id="GO:0005829">
    <property type="term" value="C:cytosol"/>
    <property type="evidence" value="ECO:0007669"/>
    <property type="project" value="TreeGrafter"/>
</dbReference>
<dbReference type="SUPFAM" id="SSF50341">
    <property type="entry name" value="CheW-like"/>
    <property type="match status" value="1"/>
</dbReference>
<keyword evidence="3" id="KW-1185">Reference proteome</keyword>
<organism evidence="2 3">
    <name type="scientific">Sphingomonas crocodyli</name>
    <dbReference type="NCBI Taxonomy" id="1979270"/>
    <lineage>
        <taxon>Bacteria</taxon>
        <taxon>Pseudomonadati</taxon>
        <taxon>Pseudomonadota</taxon>
        <taxon>Alphaproteobacteria</taxon>
        <taxon>Sphingomonadales</taxon>
        <taxon>Sphingomonadaceae</taxon>
        <taxon>Sphingomonas</taxon>
    </lineage>
</organism>
<dbReference type="InterPro" id="IPR039315">
    <property type="entry name" value="CheW"/>
</dbReference>
<sequence length="145" mass="14978">MTDLYLIVEIDGQKAVLPASCIESVVEMGEVTPVPCAPRHVLGLFALRSRVMTVIDTRVALGAEVRAGGRGAQAVIVTMGDHLYGFLVDHVDDVVAIDGAPAPARALLSPGWAAMSAGVLEHEGVPVMLLDVDALIGGEKAALAA</sequence>
<dbReference type="Gene3D" id="2.40.50.180">
    <property type="entry name" value="CheA-289, Domain 4"/>
    <property type="match status" value="1"/>
</dbReference>
<evidence type="ECO:0000313" key="3">
    <source>
        <dbReference type="Proteomes" id="UP000282971"/>
    </source>
</evidence>
<gene>
    <name evidence="2" type="ORF">EOD43_10925</name>
</gene>
<feature type="domain" description="CheW-like" evidence="1">
    <location>
        <begin position="2"/>
        <end position="141"/>
    </location>
</feature>
<dbReference type="InterPro" id="IPR036061">
    <property type="entry name" value="CheW-like_dom_sf"/>
</dbReference>
<dbReference type="EMBL" id="SACN01000001">
    <property type="protein sequence ID" value="RVT95144.1"/>
    <property type="molecule type" value="Genomic_DNA"/>
</dbReference>
<dbReference type="OrthoDB" id="7390823at2"/>
<dbReference type="InterPro" id="IPR002545">
    <property type="entry name" value="CheW-lke_dom"/>
</dbReference>